<dbReference type="GO" id="GO:0016192">
    <property type="term" value="P:vesicle-mediated transport"/>
    <property type="evidence" value="ECO:0007669"/>
    <property type="project" value="TreeGrafter"/>
</dbReference>
<sequence length="204" mass="22393">MPALPISSPSASEQSFQLAKRYWGDYSSGGAKYAFFAFLAIVVVFFFIFTCMVNVRRIKSGSKPLISSYLAPPAYYQVQQQNSLAQQLPTYTAQPNPNQDIGYYDQTGTFIPYNKPQTETDTELNNLHGQSYYQPQQSQSGNPFDFQATGYQQTTTIPPAAATTTTTSTTAEYTSPTSHITSSQAENDLPGYTPPAGPPPGHLR</sequence>
<feature type="transmembrane region" description="Helical" evidence="2">
    <location>
        <begin position="33"/>
        <end position="55"/>
    </location>
</feature>
<dbReference type="EMBL" id="KV453847">
    <property type="protein sequence ID" value="ODV88162.1"/>
    <property type="molecule type" value="Genomic_DNA"/>
</dbReference>
<name>A0A1E4T8T3_9ASCO</name>
<evidence type="ECO:0000256" key="2">
    <source>
        <dbReference type="SAM" id="Phobius"/>
    </source>
</evidence>
<keyword evidence="2" id="KW-0812">Transmembrane</keyword>
<dbReference type="PANTHER" id="PTHR28187:SF1">
    <property type="entry name" value="PROTEIN RCR1-RELATED"/>
    <property type="match status" value="1"/>
</dbReference>
<evidence type="ECO:0000256" key="1">
    <source>
        <dbReference type="SAM" id="MobiDB-lite"/>
    </source>
</evidence>
<dbReference type="Proteomes" id="UP000094801">
    <property type="component" value="Unassembled WGS sequence"/>
</dbReference>
<evidence type="ECO:0000313" key="4">
    <source>
        <dbReference type="Proteomes" id="UP000094801"/>
    </source>
</evidence>
<feature type="region of interest" description="Disordered" evidence="1">
    <location>
        <begin position="155"/>
        <end position="204"/>
    </location>
</feature>
<dbReference type="Pfam" id="PF12273">
    <property type="entry name" value="RCR"/>
    <property type="match status" value="1"/>
</dbReference>
<keyword evidence="2" id="KW-1133">Transmembrane helix</keyword>
<organism evidence="3 4">
    <name type="scientific">[Candida] arabinofermentans NRRL YB-2248</name>
    <dbReference type="NCBI Taxonomy" id="983967"/>
    <lineage>
        <taxon>Eukaryota</taxon>
        <taxon>Fungi</taxon>
        <taxon>Dikarya</taxon>
        <taxon>Ascomycota</taxon>
        <taxon>Saccharomycotina</taxon>
        <taxon>Pichiomycetes</taxon>
        <taxon>Pichiales</taxon>
        <taxon>Pichiaceae</taxon>
        <taxon>Ogataea</taxon>
        <taxon>Ogataea/Candida clade</taxon>
    </lineage>
</organism>
<dbReference type="OrthoDB" id="4088875at2759"/>
<feature type="compositionally biased region" description="Low complexity" evidence="1">
    <location>
        <begin position="155"/>
        <end position="178"/>
    </location>
</feature>
<keyword evidence="2" id="KW-0472">Membrane</keyword>
<dbReference type="InterPro" id="IPR020999">
    <property type="entry name" value="Chitin_synth_reg_RCR"/>
</dbReference>
<proteinExistence type="predicted"/>
<protein>
    <submittedName>
        <fullName evidence="3">Uncharacterized protein</fullName>
    </submittedName>
</protein>
<gene>
    <name evidence="3" type="ORF">CANARDRAFT_58053</name>
</gene>
<keyword evidence="4" id="KW-1185">Reference proteome</keyword>
<evidence type="ECO:0000313" key="3">
    <source>
        <dbReference type="EMBL" id="ODV88162.1"/>
    </source>
</evidence>
<reference evidence="4" key="1">
    <citation type="submission" date="2016-04" db="EMBL/GenBank/DDBJ databases">
        <title>Comparative genomics of biotechnologically important yeasts.</title>
        <authorList>
            <consortium name="DOE Joint Genome Institute"/>
            <person name="Riley R."/>
            <person name="Haridas S."/>
            <person name="Wolfe K.H."/>
            <person name="Lopes M.R."/>
            <person name="Hittinger C.T."/>
            <person name="Goker M."/>
            <person name="Salamov A."/>
            <person name="Wisecaver J."/>
            <person name="Long T.M."/>
            <person name="Aerts A.L."/>
            <person name="Barry K."/>
            <person name="Choi C."/>
            <person name="Clum A."/>
            <person name="Coughlan A.Y."/>
            <person name="Deshpande S."/>
            <person name="Douglass A.P."/>
            <person name="Hanson S.J."/>
            <person name="Klenk H.-P."/>
            <person name="Labutti K."/>
            <person name="Lapidus A."/>
            <person name="Lindquist E."/>
            <person name="Lipzen A."/>
            <person name="Meier-Kolthoff J.P."/>
            <person name="Ohm R.A."/>
            <person name="Otillar R.P."/>
            <person name="Pangilinan J."/>
            <person name="Peng Y."/>
            <person name="Rokas A."/>
            <person name="Rosa C.A."/>
            <person name="Scheuner C."/>
            <person name="Sibirny A.A."/>
            <person name="Slot J.C."/>
            <person name="Stielow J.B."/>
            <person name="Sun H."/>
            <person name="Kurtzman C.P."/>
            <person name="Blackwell M."/>
            <person name="Grigoriev I.V."/>
            <person name="Jeffries T.W."/>
        </authorList>
    </citation>
    <scope>NUCLEOTIDE SEQUENCE [LARGE SCALE GENOMIC DNA]</scope>
    <source>
        <strain evidence="4">NRRL YB-2248</strain>
    </source>
</reference>
<dbReference type="AlphaFoldDB" id="A0A1E4T8T3"/>
<dbReference type="PANTHER" id="PTHR28187">
    <property type="entry name" value="PROTEIN RCR1-RELATED"/>
    <property type="match status" value="1"/>
</dbReference>
<feature type="compositionally biased region" description="Pro residues" evidence="1">
    <location>
        <begin position="192"/>
        <end position="204"/>
    </location>
</feature>
<accession>A0A1E4T8T3</accession>